<dbReference type="PROSITE" id="PS01096">
    <property type="entry name" value="PPIC_PPIASE_1"/>
    <property type="match status" value="1"/>
</dbReference>
<evidence type="ECO:0000256" key="7">
    <source>
        <dbReference type="ARBA" id="ARBA00031484"/>
    </source>
</evidence>
<dbReference type="InterPro" id="IPR023058">
    <property type="entry name" value="PPIase_PpiC_CS"/>
</dbReference>
<dbReference type="AlphaFoldDB" id="A0A926NNX5"/>
<comment type="similarity">
    <text evidence="2">Belongs to the PpiC/parvulin rotamase family.</text>
</comment>
<dbReference type="RefSeq" id="WP_190289341.1">
    <property type="nucleotide sequence ID" value="NZ_JABFCZ010000001.1"/>
</dbReference>
<keyword evidence="8 11" id="KW-0413">Isomerase</keyword>
<name>A0A926NNX5_9HYPH</name>
<evidence type="ECO:0000256" key="1">
    <source>
        <dbReference type="ARBA" id="ARBA00000971"/>
    </source>
</evidence>
<gene>
    <name evidence="11" type="ORF">HK439_00160</name>
</gene>
<dbReference type="SUPFAM" id="SSF54534">
    <property type="entry name" value="FKBP-like"/>
    <property type="match status" value="1"/>
</dbReference>
<feature type="domain" description="PpiC" evidence="10">
    <location>
        <begin position="147"/>
        <end position="249"/>
    </location>
</feature>
<proteinExistence type="inferred from homology"/>
<dbReference type="Pfam" id="PF00639">
    <property type="entry name" value="Rotamase"/>
    <property type="match status" value="1"/>
</dbReference>
<dbReference type="SUPFAM" id="SSF109998">
    <property type="entry name" value="Triger factor/SurA peptide-binding domain-like"/>
    <property type="match status" value="1"/>
</dbReference>
<dbReference type="EMBL" id="JABFCZ010000001">
    <property type="protein sequence ID" value="MBD1544662.1"/>
    <property type="molecule type" value="Genomic_DNA"/>
</dbReference>
<comment type="catalytic activity">
    <reaction evidence="1">
        <text>[protein]-peptidylproline (omega=180) = [protein]-peptidylproline (omega=0)</text>
        <dbReference type="Rhea" id="RHEA:16237"/>
        <dbReference type="Rhea" id="RHEA-COMP:10747"/>
        <dbReference type="Rhea" id="RHEA-COMP:10748"/>
        <dbReference type="ChEBI" id="CHEBI:83833"/>
        <dbReference type="ChEBI" id="CHEBI:83834"/>
        <dbReference type="EC" id="5.2.1.8"/>
    </reaction>
</comment>
<keyword evidence="5 8" id="KW-0697">Rotamase</keyword>
<evidence type="ECO:0000256" key="3">
    <source>
        <dbReference type="ARBA" id="ARBA00013194"/>
    </source>
</evidence>
<feature type="region of interest" description="Disordered" evidence="9">
    <location>
        <begin position="1"/>
        <end position="35"/>
    </location>
</feature>
<evidence type="ECO:0000313" key="11">
    <source>
        <dbReference type="EMBL" id="MBD1544662.1"/>
    </source>
</evidence>
<dbReference type="PANTHER" id="PTHR47245">
    <property type="entry name" value="PEPTIDYLPROLYL ISOMERASE"/>
    <property type="match status" value="1"/>
</dbReference>
<evidence type="ECO:0000313" key="12">
    <source>
        <dbReference type="Proteomes" id="UP000598467"/>
    </source>
</evidence>
<dbReference type="GO" id="GO:0003755">
    <property type="term" value="F:peptidyl-prolyl cis-trans isomerase activity"/>
    <property type="evidence" value="ECO:0007669"/>
    <property type="project" value="UniProtKB-KW"/>
</dbReference>
<dbReference type="InterPro" id="IPR027304">
    <property type="entry name" value="Trigger_fact/SurA_dom_sf"/>
</dbReference>
<dbReference type="InterPro" id="IPR000297">
    <property type="entry name" value="PPIase_PpiC"/>
</dbReference>
<dbReference type="PROSITE" id="PS50198">
    <property type="entry name" value="PPIC_PPIASE_2"/>
    <property type="match status" value="1"/>
</dbReference>
<comment type="caution">
    <text evidence="11">The sequence shown here is derived from an EMBL/GenBank/DDBJ whole genome shotgun (WGS) entry which is preliminary data.</text>
</comment>
<evidence type="ECO:0000256" key="2">
    <source>
        <dbReference type="ARBA" id="ARBA00007656"/>
    </source>
</evidence>
<organism evidence="11 12">
    <name type="scientific">Roseibium aggregatum</name>
    <dbReference type="NCBI Taxonomy" id="187304"/>
    <lineage>
        <taxon>Bacteria</taxon>
        <taxon>Pseudomonadati</taxon>
        <taxon>Pseudomonadota</taxon>
        <taxon>Alphaproteobacteria</taxon>
        <taxon>Hyphomicrobiales</taxon>
        <taxon>Stappiaceae</taxon>
        <taxon>Roseibium</taxon>
    </lineage>
</organism>
<evidence type="ECO:0000256" key="6">
    <source>
        <dbReference type="ARBA" id="ARBA00030642"/>
    </source>
</evidence>
<dbReference type="PANTHER" id="PTHR47245:SF2">
    <property type="entry name" value="PEPTIDYL-PROLYL CIS-TRANS ISOMERASE HP_0175-RELATED"/>
    <property type="match status" value="1"/>
</dbReference>
<evidence type="ECO:0000259" key="10">
    <source>
        <dbReference type="PROSITE" id="PS50198"/>
    </source>
</evidence>
<dbReference type="InterPro" id="IPR046357">
    <property type="entry name" value="PPIase_dom_sf"/>
</dbReference>
<protein>
    <recommendedName>
        <fullName evidence="4">Parvulin-like PPIase</fullName>
        <ecNumber evidence="3">5.2.1.8</ecNumber>
    </recommendedName>
    <alternativeName>
        <fullName evidence="6">Peptidyl-prolyl cis-trans isomerase plp</fullName>
    </alternativeName>
    <alternativeName>
        <fullName evidence="7">Rotamase plp</fullName>
    </alternativeName>
</protein>
<evidence type="ECO:0000256" key="4">
    <source>
        <dbReference type="ARBA" id="ARBA00018370"/>
    </source>
</evidence>
<evidence type="ECO:0000256" key="5">
    <source>
        <dbReference type="ARBA" id="ARBA00023110"/>
    </source>
</evidence>
<reference evidence="11" key="1">
    <citation type="submission" date="2020-05" db="EMBL/GenBank/DDBJ databases">
        <title>Identification of trans-AT polyketide cluster in two marine bacteria, producers of a novel glutaramide-containing polyketide sesbanimide D and analogs.</title>
        <authorList>
            <person name="Kacar D."/>
            <person name="Rodriguez P."/>
            <person name="Canedo L."/>
            <person name="Gonzalez E."/>
            <person name="Galan B."/>
            <person name="De La Calle F."/>
            <person name="Garcia J.L."/>
        </authorList>
    </citation>
    <scope>NUCLEOTIDE SEQUENCE</scope>
    <source>
        <strain evidence="11">PHM038</strain>
    </source>
</reference>
<evidence type="ECO:0000256" key="8">
    <source>
        <dbReference type="PROSITE-ProRule" id="PRU00278"/>
    </source>
</evidence>
<evidence type="ECO:0000256" key="9">
    <source>
        <dbReference type="SAM" id="MobiDB-lite"/>
    </source>
</evidence>
<sequence>MATIYQNPTLKTHPETPGGQQRSYDGYVEPDTRIPPKARPVFEEVSVNGVTIAEADILAEAQNHPAANPGEAVRAAARALVIRELLLQEARRQGIGDVDLEEEDGRLETADDARIRVLMEREVRAPSASEDECRRFYKHNREKFRSAPLYEVRHILLAAHEDDANAREAARKTAQGLCEALNQDPSGFANAAAEYSACMSSGEGGRLGQVSRGETVAEFEAALEEMAEGEISKAPVATRFGFHVIALDRAIPGKDLPFDHVHERIAAWLEAASWSKAVSQYIGILASQAKISGVSFEQTEGPLVQ</sequence>
<dbReference type="InterPro" id="IPR050245">
    <property type="entry name" value="PrsA_foldase"/>
</dbReference>
<dbReference type="Gene3D" id="3.10.50.40">
    <property type="match status" value="1"/>
</dbReference>
<accession>A0A926NNX5</accession>
<feature type="compositionally biased region" description="Polar residues" evidence="9">
    <location>
        <begin position="1"/>
        <end position="10"/>
    </location>
</feature>
<dbReference type="EC" id="5.2.1.8" evidence="3"/>
<dbReference type="Proteomes" id="UP000598467">
    <property type="component" value="Unassembled WGS sequence"/>
</dbReference>